<evidence type="ECO:0000313" key="3">
    <source>
        <dbReference type="Proteomes" id="UP001482520"/>
    </source>
</evidence>
<evidence type="ECO:0000256" key="1">
    <source>
        <dbReference type="SAM" id="Phobius"/>
    </source>
</evidence>
<proteinExistence type="predicted"/>
<dbReference type="Proteomes" id="UP001482520">
    <property type="component" value="Unassembled WGS sequence"/>
</dbReference>
<keyword evidence="1" id="KW-0472">Membrane</keyword>
<keyword evidence="1" id="KW-0812">Transmembrane</keyword>
<organism evidence="2 3">
    <name type="scientific">Nocardioides kribbensis</name>
    <dbReference type="NCBI Taxonomy" id="305517"/>
    <lineage>
        <taxon>Bacteria</taxon>
        <taxon>Bacillati</taxon>
        <taxon>Actinomycetota</taxon>
        <taxon>Actinomycetes</taxon>
        <taxon>Propionibacteriales</taxon>
        <taxon>Nocardioidaceae</taxon>
        <taxon>Nocardioides</taxon>
    </lineage>
</organism>
<feature type="transmembrane region" description="Helical" evidence="1">
    <location>
        <begin position="105"/>
        <end position="123"/>
    </location>
</feature>
<reference evidence="2 3" key="1">
    <citation type="submission" date="2024-02" db="EMBL/GenBank/DDBJ databases">
        <title>Full genome sequence of Nocardioides kribbensis.</title>
        <authorList>
            <person name="Poletto B.L."/>
            <person name="Silva G."/>
            <person name="Galante D."/>
            <person name="Campos K.R."/>
            <person name="Santos M.B.N."/>
            <person name="Sacchi C.T."/>
        </authorList>
    </citation>
    <scope>NUCLEOTIDE SEQUENCE [LARGE SCALE GENOMIC DNA]</scope>
    <source>
        <strain evidence="2 3">O4R</strain>
    </source>
</reference>
<dbReference type="Pfam" id="PF19650">
    <property type="entry name" value="DUF6153"/>
    <property type="match status" value="1"/>
</dbReference>
<sequence length="165" mass="16712">MSLPMPVATSAHRALRLAGLLMVLAGVLGMHGLTGASSCHGSAGMSMQAASTAPMAASLMSMEASDLATTSSGVVSDAGRWAGARAEEVLKGAAGSAHSIDGGGMAMGVMCLAILGAALLALMQHFRRARVAPVLWSLPRPANAIIPRGRDPDPPSLIKLSIQRC</sequence>
<keyword evidence="1" id="KW-1133">Transmembrane helix</keyword>
<accession>A0ABV1NTB5</accession>
<dbReference type="InterPro" id="IPR046151">
    <property type="entry name" value="DUF6153"/>
</dbReference>
<dbReference type="EMBL" id="JBEGDP010000001">
    <property type="protein sequence ID" value="MEQ7845743.1"/>
    <property type="molecule type" value="Genomic_DNA"/>
</dbReference>
<comment type="caution">
    <text evidence="2">The sequence shown here is derived from an EMBL/GenBank/DDBJ whole genome shotgun (WGS) entry which is preliminary data.</text>
</comment>
<protein>
    <submittedName>
        <fullName evidence="2">DUF6153 family protein</fullName>
    </submittedName>
</protein>
<evidence type="ECO:0000313" key="2">
    <source>
        <dbReference type="EMBL" id="MEQ7845743.1"/>
    </source>
</evidence>
<name>A0ABV1NTB5_9ACTN</name>
<gene>
    <name evidence="2" type="ORF">V6R90_00530</name>
</gene>
<dbReference type="RefSeq" id="WP_349803440.1">
    <property type="nucleotide sequence ID" value="NZ_JBEGDP010000001.1"/>
</dbReference>
<keyword evidence="3" id="KW-1185">Reference proteome</keyword>